<dbReference type="Gene3D" id="3.90.640.10">
    <property type="entry name" value="Actin, Chain A, domain 4"/>
    <property type="match status" value="1"/>
</dbReference>
<dbReference type="CDD" id="cd10170">
    <property type="entry name" value="ASKHA_NBD_HSP70"/>
    <property type="match status" value="1"/>
</dbReference>
<dbReference type="Proteomes" id="UP000737391">
    <property type="component" value="Unassembled WGS sequence"/>
</dbReference>
<dbReference type="SUPFAM" id="SSF53067">
    <property type="entry name" value="Actin-like ATPase domain"/>
    <property type="match status" value="2"/>
</dbReference>
<evidence type="ECO:0000313" key="1">
    <source>
        <dbReference type="EMBL" id="KAF4493470.1"/>
    </source>
</evidence>
<dbReference type="AlphaFoldDB" id="A0A9P5B0W1"/>
<proteinExistence type="predicted"/>
<evidence type="ECO:0008006" key="3">
    <source>
        <dbReference type="Google" id="ProtNLM"/>
    </source>
</evidence>
<accession>A0A9P5B0W1</accession>
<dbReference type="PANTHER" id="PTHR14187">
    <property type="entry name" value="ALPHA KINASE/ELONGATION FACTOR 2 KINASE"/>
    <property type="match status" value="1"/>
</dbReference>
<reference evidence="1" key="1">
    <citation type="submission" date="2020-01" db="EMBL/GenBank/DDBJ databases">
        <title>Identification and distribution of gene clusters putatively required for synthesis of sphingolipid metabolism inhibitors in phylogenetically diverse species of the filamentous fungus Fusarium.</title>
        <authorList>
            <person name="Kim H.-S."/>
            <person name="Busman M."/>
            <person name="Brown D.W."/>
            <person name="Divon H."/>
            <person name="Uhlig S."/>
            <person name="Proctor R.H."/>
        </authorList>
    </citation>
    <scope>NUCLEOTIDE SEQUENCE</scope>
    <source>
        <strain evidence="1">NRRL 31653</strain>
    </source>
</reference>
<organism evidence="1 2">
    <name type="scientific">Fusarium agapanthi</name>
    <dbReference type="NCBI Taxonomy" id="1803897"/>
    <lineage>
        <taxon>Eukaryota</taxon>
        <taxon>Fungi</taxon>
        <taxon>Dikarya</taxon>
        <taxon>Ascomycota</taxon>
        <taxon>Pezizomycotina</taxon>
        <taxon>Sordariomycetes</taxon>
        <taxon>Hypocreomycetidae</taxon>
        <taxon>Hypocreales</taxon>
        <taxon>Nectriaceae</taxon>
        <taxon>Fusarium</taxon>
        <taxon>Fusarium fujikuroi species complex</taxon>
    </lineage>
</organism>
<dbReference type="EMBL" id="LUFC02000892">
    <property type="protein sequence ID" value="KAF4493470.1"/>
    <property type="molecule type" value="Genomic_DNA"/>
</dbReference>
<gene>
    <name evidence="1" type="ORF">FAGAP_10426</name>
</gene>
<sequence>MASSGMGPEQQQTDRPTILAGIDFGTTHSAISYAFPEPDGRFHLGRCQTYRSSLYGSKGLSIPHKDDLPKDVRVSDKLDKLTKEREELDVSAVDASSKYLGELWRQFHENLDKNTNVEITVTVPAIWPLDARETLLRAIRSRSANILGTNVHLGQNPVVESEAAAIALLSASANTGHLEGLNFKEKDTVIICDCGGGTTDLVSYQVRSMRPLAVDETSPSKCIYAGAALLDDGFMKLLRAKTGAECPKQAVKDLKDKDYDKFADRIWHSKMKKRHAVDMGGQVFDLPLKFLGKQAGQSTMEFTAADIHGVFDPVVNKIANLIGSEMAEVKEQTEEQVTHVVIAGGFGRNSYLRQKIEYKTKGQPTPSIVQIETRASGESYGVGIGNGNGGPIHWLVRWGHKLSAEDLTPRPVPPEAMRHSPDGRCFLDWYRAKGPGAKAGIVRPLYYRNAVGEPGDLRFDFNWDGTKMHYVLCQGNQQLPLTLGEEYDA</sequence>
<evidence type="ECO:0000313" key="2">
    <source>
        <dbReference type="Proteomes" id="UP000737391"/>
    </source>
</evidence>
<dbReference type="Gene3D" id="3.30.420.40">
    <property type="match status" value="2"/>
</dbReference>
<comment type="caution">
    <text evidence="1">The sequence shown here is derived from an EMBL/GenBank/DDBJ whole genome shotgun (WGS) entry which is preliminary data.</text>
</comment>
<dbReference type="OrthoDB" id="2963168at2759"/>
<name>A0A9P5B0W1_9HYPO</name>
<dbReference type="InterPro" id="IPR043129">
    <property type="entry name" value="ATPase_NBD"/>
</dbReference>
<protein>
    <recommendedName>
        <fullName evidence="3">Hsp70 protein</fullName>
    </recommendedName>
</protein>
<dbReference type="PANTHER" id="PTHR14187:SF5">
    <property type="entry name" value="HEAT SHOCK 70 KDA PROTEIN 12A"/>
    <property type="match status" value="1"/>
</dbReference>
<keyword evidence="2" id="KW-1185">Reference proteome</keyword>